<evidence type="ECO:0000313" key="2">
    <source>
        <dbReference type="Proteomes" id="UP000574390"/>
    </source>
</evidence>
<dbReference type="Proteomes" id="UP000574390">
    <property type="component" value="Unassembled WGS sequence"/>
</dbReference>
<protein>
    <submittedName>
        <fullName evidence="1">Uncharacterized protein</fullName>
    </submittedName>
</protein>
<proteinExistence type="predicted"/>
<gene>
    <name evidence="1" type="ORF">FOZ62_008560</name>
</gene>
<comment type="caution">
    <text evidence="1">The sequence shown here is derived from an EMBL/GenBank/DDBJ whole genome shotgun (WGS) entry which is preliminary data.</text>
</comment>
<evidence type="ECO:0000313" key="1">
    <source>
        <dbReference type="EMBL" id="KAF4752589.1"/>
    </source>
</evidence>
<sequence length="82" mass="8765">MPATDVEFASPGRSCVAVGGNAVIDAKVGEQGIADVRIHSELLCSHPAMLKPWHKEYAWKCYAHGPTVAPPLEAPKSEPEVD</sequence>
<dbReference type="AlphaFoldDB" id="A0A7J6U4H3"/>
<dbReference type="EMBL" id="JABANM010002418">
    <property type="protein sequence ID" value="KAF4752589.1"/>
    <property type="molecule type" value="Genomic_DNA"/>
</dbReference>
<reference evidence="1 2" key="1">
    <citation type="submission" date="2020-04" db="EMBL/GenBank/DDBJ databases">
        <title>Perkinsus olseni comparative genomics.</title>
        <authorList>
            <person name="Bogema D.R."/>
        </authorList>
    </citation>
    <scope>NUCLEOTIDE SEQUENCE [LARGE SCALE GENOMIC DNA]</scope>
    <source>
        <strain evidence="1">ATCC PRA-205</strain>
    </source>
</reference>
<name>A0A7J6U4H3_PEROL</name>
<organism evidence="1 2">
    <name type="scientific">Perkinsus olseni</name>
    <name type="common">Perkinsus atlanticus</name>
    <dbReference type="NCBI Taxonomy" id="32597"/>
    <lineage>
        <taxon>Eukaryota</taxon>
        <taxon>Sar</taxon>
        <taxon>Alveolata</taxon>
        <taxon>Perkinsozoa</taxon>
        <taxon>Perkinsea</taxon>
        <taxon>Perkinsida</taxon>
        <taxon>Perkinsidae</taxon>
        <taxon>Perkinsus</taxon>
    </lineage>
</organism>
<accession>A0A7J6U4H3</accession>